<name>A0A547PW61_9RHOB</name>
<gene>
    <name evidence="1" type="ORF">FEV53_12075</name>
</gene>
<evidence type="ECO:0000313" key="1">
    <source>
        <dbReference type="EMBL" id="TRD18387.1"/>
    </source>
</evidence>
<dbReference type="OrthoDB" id="7306769at2"/>
<keyword evidence="2" id="KW-1185">Reference proteome</keyword>
<comment type="caution">
    <text evidence="1">The sequence shown here is derived from an EMBL/GenBank/DDBJ whole genome shotgun (WGS) entry which is preliminary data.</text>
</comment>
<dbReference type="InterPro" id="IPR012106">
    <property type="entry name" value="Phage_Mu_Gp1"/>
</dbReference>
<evidence type="ECO:0000313" key="2">
    <source>
        <dbReference type="Proteomes" id="UP000318590"/>
    </source>
</evidence>
<dbReference type="Pfam" id="PF10123">
    <property type="entry name" value="Mu-like_Pro"/>
    <property type="match status" value="1"/>
</dbReference>
<organism evidence="1 2">
    <name type="scientific">Palleronia caenipelagi</name>
    <dbReference type="NCBI Taxonomy" id="2489174"/>
    <lineage>
        <taxon>Bacteria</taxon>
        <taxon>Pseudomonadati</taxon>
        <taxon>Pseudomonadota</taxon>
        <taxon>Alphaproteobacteria</taxon>
        <taxon>Rhodobacterales</taxon>
        <taxon>Roseobacteraceae</taxon>
        <taxon>Palleronia</taxon>
    </lineage>
</organism>
<dbReference type="EMBL" id="VFSV01000020">
    <property type="protein sequence ID" value="TRD18387.1"/>
    <property type="molecule type" value="Genomic_DNA"/>
</dbReference>
<accession>A0A547PW61</accession>
<sequence>MNEVIHPTELIALNAEGGGVPDWINVIPAGPGIRGIDGRAWTLSDANAVIETFRRRGNKLPVDIEHSTQLKGGVGDPAPAMGFITDLESRETGLWAKVDWNAAGTELLRSGAYAHCSPVFAYDAARQIRRLVSVGLTNNPNLDLVALNRAFPSQPEETPAMDKAVLEALGLNSDASAADAVVAITKLKEAEQVALNRAAVPDPEKFVPRADHLLALNRVAAFEAAEKTRADEAITAAVDAAIKAGKVAPASRDYHLAACRTEGGLETFTAMVAGLPEIVTPATPRAKDAGSGGVALNTDQRAIAAAYGWTEDQAREAFAAEKKG</sequence>
<reference evidence="1 2" key="1">
    <citation type="submission" date="2019-06" db="EMBL/GenBank/DDBJ databases">
        <title>Paenimaribius caenipelagi gen. nov., sp. nov., isolated from a tidal flat.</title>
        <authorList>
            <person name="Yoon J.-H."/>
        </authorList>
    </citation>
    <scope>NUCLEOTIDE SEQUENCE [LARGE SCALE GENOMIC DNA]</scope>
    <source>
        <strain evidence="1 2">JBTF-M29</strain>
    </source>
</reference>
<dbReference type="Proteomes" id="UP000318590">
    <property type="component" value="Unassembled WGS sequence"/>
</dbReference>
<protein>
    <submittedName>
        <fullName evidence="1">Peptidase</fullName>
    </submittedName>
</protein>
<dbReference type="RefSeq" id="WP_142835059.1">
    <property type="nucleotide sequence ID" value="NZ_VFSV01000020.1"/>
</dbReference>
<dbReference type="AlphaFoldDB" id="A0A547PW61"/>
<proteinExistence type="predicted"/>
<dbReference type="PIRSF" id="PIRSF016624">
    <property type="entry name" value="Mu_prophg_I"/>
    <property type="match status" value="1"/>
</dbReference>